<sequence length="98" mass="11244">MYTAGYRFFVIPDAFLVDIPHTEKGPAQTDDNHKLSNALWKSFYRFVPNRYGIDGLPPYKVCMCLKSLRHTLMTVTYDVDDLVVGLSFFLGYGVESRL</sequence>
<keyword evidence="2" id="KW-1185">Reference proteome</keyword>
<organism evidence="1 2">
    <name type="scientific">Sphaeroforma arctica JP610</name>
    <dbReference type="NCBI Taxonomy" id="667725"/>
    <lineage>
        <taxon>Eukaryota</taxon>
        <taxon>Ichthyosporea</taxon>
        <taxon>Ichthyophonida</taxon>
        <taxon>Sphaeroforma</taxon>
    </lineage>
</organism>
<dbReference type="AlphaFoldDB" id="A0A0L0F0C5"/>
<dbReference type="RefSeq" id="XP_014143480.1">
    <property type="nucleotide sequence ID" value="XM_014288005.1"/>
</dbReference>
<proteinExistence type="predicted"/>
<dbReference type="GeneID" id="25918415"/>
<protein>
    <submittedName>
        <fullName evidence="1">Uncharacterized protein</fullName>
    </submittedName>
</protein>
<feature type="non-terminal residue" evidence="1">
    <location>
        <position position="98"/>
    </location>
</feature>
<accession>A0A0L0F0C5</accession>
<name>A0A0L0F0C5_9EUKA</name>
<reference evidence="1 2" key="1">
    <citation type="submission" date="2011-02" db="EMBL/GenBank/DDBJ databases">
        <title>The Genome Sequence of Sphaeroforma arctica JP610.</title>
        <authorList>
            <consortium name="The Broad Institute Genome Sequencing Platform"/>
            <person name="Russ C."/>
            <person name="Cuomo C."/>
            <person name="Young S.K."/>
            <person name="Zeng Q."/>
            <person name="Gargeya S."/>
            <person name="Alvarado L."/>
            <person name="Berlin A."/>
            <person name="Chapman S.B."/>
            <person name="Chen Z."/>
            <person name="Freedman E."/>
            <person name="Gellesch M."/>
            <person name="Goldberg J."/>
            <person name="Griggs A."/>
            <person name="Gujja S."/>
            <person name="Heilman E."/>
            <person name="Heiman D."/>
            <person name="Howarth C."/>
            <person name="Mehta T."/>
            <person name="Neiman D."/>
            <person name="Pearson M."/>
            <person name="Roberts A."/>
            <person name="Saif S."/>
            <person name="Shea T."/>
            <person name="Shenoy N."/>
            <person name="Sisk P."/>
            <person name="Stolte C."/>
            <person name="Sykes S."/>
            <person name="White J."/>
            <person name="Yandava C."/>
            <person name="Burger G."/>
            <person name="Gray M.W."/>
            <person name="Holland P.W.H."/>
            <person name="King N."/>
            <person name="Lang F.B.F."/>
            <person name="Roger A.J."/>
            <person name="Ruiz-Trillo I."/>
            <person name="Haas B."/>
            <person name="Nusbaum C."/>
            <person name="Birren B."/>
        </authorList>
    </citation>
    <scope>NUCLEOTIDE SEQUENCE [LARGE SCALE GENOMIC DNA]</scope>
    <source>
        <strain evidence="1 2">JP610</strain>
    </source>
</reference>
<dbReference type="OrthoDB" id="411524at2759"/>
<dbReference type="EMBL" id="KQ254288">
    <property type="protein sequence ID" value="KNC69578.1"/>
    <property type="molecule type" value="Genomic_DNA"/>
</dbReference>
<evidence type="ECO:0000313" key="1">
    <source>
        <dbReference type="EMBL" id="KNC69578.1"/>
    </source>
</evidence>
<evidence type="ECO:0000313" key="2">
    <source>
        <dbReference type="Proteomes" id="UP000054560"/>
    </source>
</evidence>
<dbReference type="Proteomes" id="UP000054560">
    <property type="component" value="Unassembled WGS sequence"/>
</dbReference>
<gene>
    <name evidence="1" type="ORF">SARC_17911</name>
</gene>